<name>A0A5Q5BFX4_MYCSS</name>
<gene>
    <name evidence="1" type="ordered locus">Mmcs_0964</name>
</gene>
<dbReference type="SUPFAM" id="SSF109998">
    <property type="entry name" value="Triger factor/SurA peptide-binding domain-like"/>
    <property type="match status" value="1"/>
</dbReference>
<proteinExistence type="predicted"/>
<accession>A0A5Q5BFX4</accession>
<dbReference type="InterPro" id="IPR055582">
    <property type="entry name" value="DUF7158"/>
</dbReference>
<dbReference type="KEGG" id="mmc:Mmcs_0964"/>
<organism evidence="1">
    <name type="scientific">Mycobacterium sp. (strain MCS)</name>
    <dbReference type="NCBI Taxonomy" id="164756"/>
    <lineage>
        <taxon>Bacteria</taxon>
        <taxon>Bacillati</taxon>
        <taxon>Actinomycetota</taxon>
        <taxon>Actinomycetes</taxon>
        <taxon>Mycobacteriales</taxon>
        <taxon>Mycobacteriaceae</taxon>
        <taxon>Mycobacterium</taxon>
    </lineage>
</organism>
<sequence>MTVAATVFGAPLLVSEVDVREAHLRSAVPAAALPRPGTSEGRQLRRWLTQLLVAERVVAAEAAALNVCEDDAPDEDALLPDTAARLEIGSIAGSVLASPRARAVFAGVTAHVDVGDAEVRAYYERNPLQFRSFDVVDGWRRPDGPVAPLDQVADGIRADLRAAAQRREFRRWLDARCAAAVRLAPGYEHPGDPTQPDNTHRH</sequence>
<dbReference type="EMBL" id="CP000384">
    <property type="protein sequence ID" value="ABG07079.1"/>
    <property type="molecule type" value="Genomic_DNA"/>
</dbReference>
<protein>
    <submittedName>
        <fullName evidence="1">FabD2</fullName>
    </submittedName>
</protein>
<reference evidence="1" key="1">
    <citation type="submission" date="2006-06" db="EMBL/GenBank/DDBJ databases">
        <title>Complete sequence of chromosome of Mycobacterium sp. MCS.</title>
        <authorList>
            <consortium name="US DOE Joint Genome Institute"/>
            <person name="Copeland A."/>
            <person name="Lucas S."/>
            <person name="Lapidus A."/>
            <person name="Barry K."/>
            <person name="Detter J.C."/>
            <person name="Glavina del Rio T."/>
            <person name="Hammon N."/>
            <person name="Israni S."/>
            <person name="Dalin E."/>
            <person name="Tice H."/>
            <person name="Pitluck S."/>
            <person name="Martinez M."/>
            <person name="Schmutz J."/>
            <person name="Larimer F."/>
            <person name="Land M."/>
            <person name="Hauser L."/>
            <person name="Kyrpides N."/>
            <person name="Kim E."/>
            <person name="Miller C.D."/>
            <person name="Hughes J.E."/>
            <person name="Anderson A.J."/>
            <person name="Sims R.C."/>
            <person name="Richardson P."/>
        </authorList>
    </citation>
    <scope>NUCLEOTIDE SEQUENCE [LARGE SCALE GENOMIC DNA]</scope>
    <source>
        <strain evidence="1">MCS</strain>
    </source>
</reference>
<evidence type="ECO:0000313" key="1">
    <source>
        <dbReference type="EMBL" id="ABG07079.1"/>
    </source>
</evidence>
<dbReference type="AlphaFoldDB" id="A0A5Q5BFX4"/>
<dbReference type="InterPro" id="IPR027304">
    <property type="entry name" value="Trigger_fact/SurA_dom_sf"/>
</dbReference>
<dbReference type="Pfam" id="PF23716">
    <property type="entry name" value="DUF7158"/>
    <property type="match status" value="1"/>
</dbReference>